<evidence type="ECO:0000256" key="1">
    <source>
        <dbReference type="ARBA" id="ARBA00004123"/>
    </source>
</evidence>
<dbReference type="PANTHER" id="PTHR13350:SF1">
    <property type="entry name" value="INTEGRATOR COMPLEX SUBUNIT 8"/>
    <property type="match status" value="1"/>
</dbReference>
<evidence type="ECO:0000313" key="7">
    <source>
        <dbReference type="Proteomes" id="UP000095287"/>
    </source>
</evidence>
<dbReference type="Pfam" id="PF25756">
    <property type="entry name" value="TPR_INTS8"/>
    <property type="match status" value="1"/>
</dbReference>
<proteinExistence type="inferred from homology"/>
<protein>
    <submittedName>
        <fullName evidence="8">M16C_associated domain-containing protein</fullName>
    </submittedName>
</protein>
<evidence type="ECO:0000256" key="3">
    <source>
        <dbReference type="ARBA" id="ARBA00007147"/>
    </source>
</evidence>
<comment type="subcellular location">
    <subcellularLocation>
        <location evidence="2">Chromosome</location>
    </subcellularLocation>
    <subcellularLocation>
        <location evidence="1">Nucleus</location>
    </subcellularLocation>
</comment>
<organism evidence="7 8">
    <name type="scientific">Steinernema glaseri</name>
    <dbReference type="NCBI Taxonomy" id="37863"/>
    <lineage>
        <taxon>Eukaryota</taxon>
        <taxon>Metazoa</taxon>
        <taxon>Ecdysozoa</taxon>
        <taxon>Nematoda</taxon>
        <taxon>Chromadorea</taxon>
        <taxon>Rhabditida</taxon>
        <taxon>Tylenchina</taxon>
        <taxon>Panagrolaimomorpha</taxon>
        <taxon>Strongyloidoidea</taxon>
        <taxon>Steinernematidae</taxon>
        <taxon>Steinernema</taxon>
    </lineage>
</organism>
<feature type="domain" description="INTS8 TPR repeats" evidence="6">
    <location>
        <begin position="520"/>
        <end position="996"/>
    </location>
</feature>
<dbReference type="GO" id="GO:0032039">
    <property type="term" value="C:integrator complex"/>
    <property type="evidence" value="ECO:0007669"/>
    <property type="project" value="TreeGrafter"/>
</dbReference>
<keyword evidence="4" id="KW-0158">Chromosome</keyword>
<accession>A0A1I7YJH9</accession>
<reference evidence="8" key="1">
    <citation type="submission" date="2016-11" db="UniProtKB">
        <authorList>
            <consortium name="WormBaseParasite"/>
        </authorList>
    </citation>
    <scope>IDENTIFICATION</scope>
</reference>
<evidence type="ECO:0000256" key="4">
    <source>
        <dbReference type="ARBA" id="ARBA00022454"/>
    </source>
</evidence>
<evidence type="ECO:0000256" key="5">
    <source>
        <dbReference type="ARBA" id="ARBA00023242"/>
    </source>
</evidence>
<name>A0A1I7YJH9_9BILA</name>
<comment type="similarity">
    <text evidence="3">Belongs to the Integrator subunit 8 family.</text>
</comment>
<keyword evidence="5" id="KW-0539">Nucleus</keyword>
<evidence type="ECO:0000256" key="2">
    <source>
        <dbReference type="ARBA" id="ARBA00004286"/>
    </source>
</evidence>
<dbReference type="GO" id="GO:0005694">
    <property type="term" value="C:chromosome"/>
    <property type="evidence" value="ECO:0007669"/>
    <property type="project" value="UniProtKB-SubCell"/>
</dbReference>
<dbReference type="GO" id="GO:0034472">
    <property type="term" value="P:snRNA 3'-end processing"/>
    <property type="evidence" value="ECO:0007669"/>
    <property type="project" value="InterPro"/>
</dbReference>
<evidence type="ECO:0000259" key="6">
    <source>
        <dbReference type="Pfam" id="PF25756"/>
    </source>
</evidence>
<dbReference type="PANTHER" id="PTHR13350">
    <property type="entry name" value="INTEGRATOR COMPLEX SUBUNIT 8"/>
    <property type="match status" value="1"/>
</dbReference>
<dbReference type="WBParaSite" id="L893_g17003.t1">
    <property type="protein sequence ID" value="L893_g17003.t1"/>
    <property type="gene ID" value="L893_g17003"/>
</dbReference>
<dbReference type="AlphaFoldDB" id="A0A1I7YJH9"/>
<keyword evidence="7" id="KW-1185">Reference proteome</keyword>
<sequence length="1006" mass="115613">MASEFDPVDSLKFLYMKPVENWLDYYVDKNKFTELVLIGRDDQKEQILTLLQQFAEQALNVQREHEIIIAKEVDVDDVIYSKKKLSRIWMSACACFASLHWDINLVFERLNMAEMTGLMHYLLLEAFSDHKDGILIFDQVADIESKDLKNEKLFFGWLFVLWIFKVDQQCRFQQPFAKPTVSNPSAQVDNNLVQAERFVEASRELQKYMKRSVALLNRIIEASQGETCQEVLVPEVSCLLSPMKDVLPPMEGFPSNEALLEVIMRPDFSHEHIKVSPKDFVTRSTFELLRVHMRAGHFKKSTELCHQLIGMQTSVFDGPPEKRLKLENRLCDVGGIMWMDPDEFRGYCEANDVAPIKPTDQPIALQQPSNETLKAMNAGAGQKEMLLIDRLTVEGNMGQSSSELQMQLACEMIAASLRNGDPVDMKLVFFLCCDKTAPQVLAAVLVREAHQRHQRGLRTILAFIYFLCGISSTFAASIEKTKDQSTVVKYRKPIEIRQTLPSIPAPRKSELAAFRRSDCFLWNLLTCFNYDELKQMVDGNKNFRMPTRYKMPEMISEPILKIVGPQCEFQALYLGKVEQLGSMMSVEYEIKLNPLGNDVHMRVGDDKHIVNRLIYEVVRMKIEKFNKCIHRMPVQDPATIEWISNAITGSATLEHYPPLQMHIVLIVSFFLNLSDWDGVLKKICPVRFKAPVLDMARILARNLFARFVLNTTAAQQTALLEEWWKFMMPTFENKRTEKPSIGFRQMETLLDAIKEARAISFLLNFLGKLFNHTVMTQQRADSAGHPIGLHRLFLEKEDMIPFNPTSNLSSRCVEDALHTVLRNAMVVNPTNAFWLRTYGDFKFAKSCYREAMIFYLESLISCGDPLFTGFPENVVDDVMWMKMIKCCQHCQYPTLAAILVQMMNDPSAQYSYAYKIIKEAQLCQDAGTAYLPLVADPTLAEYLTEAYYSNGQKMNCELLSKVMCEQALNHNNPLLICRGEMIRRKSRFIRVLFSHFFDVHDLHTVS</sequence>
<dbReference type="Proteomes" id="UP000095287">
    <property type="component" value="Unplaced"/>
</dbReference>
<dbReference type="InterPro" id="IPR057980">
    <property type="entry name" value="TPR_INTS8"/>
</dbReference>
<evidence type="ECO:0000313" key="8">
    <source>
        <dbReference type="WBParaSite" id="L893_g17003.t1"/>
    </source>
</evidence>
<dbReference type="InterPro" id="IPR038751">
    <property type="entry name" value="INTS8"/>
</dbReference>